<feature type="compositionally biased region" description="Polar residues" evidence="1">
    <location>
        <begin position="43"/>
        <end position="54"/>
    </location>
</feature>
<dbReference type="AlphaFoldDB" id="A0A9W9DWW6"/>
<dbReference type="Proteomes" id="UP001150266">
    <property type="component" value="Unassembled WGS sequence"/>
</dbReference>
<reference evidence="2" key="1">
    <citation type="submission" date="2022-08" db="EMBL/GenBank/DDBJ databases">
        <title>A Global Phylogenomic Analysis of the Shiitake Genus Lentinula.</title>
        <authorList>
            <consortium name="DOE Joint Genome Institute"/>
            <person name="Sierra-Patev S."/>
            <person name="Min B."/>
            <person name="Naranjo-Ortiz M."/>
            <person name="Looney B."/>
            <person name="Konkel Z."/>
            <person name="Slot J.C."/>
            <person name="Sakamoto Y."/>
            <person name="Steenwyk J.L."/>
            <person name="Rokas A."/>
            <person name="Carro J."/>
            <person name="Camarero S."/>
            <person name="Ferreira P."/>
            <person name="Molpeceres G."/>
            <person name="Ruiz-Duenas F.J."/>
            <person name="Serrano A."/>
            <person name="Henrissat B."/>
            <person name="Drula E."/>
            <person name="Hughes K.W."/>
            <person name="Mata J.L."/>
            <person name="Ishikawa N.K."/>
            <person name="Vargas-Isla R."/>
            <person name="Ushijima S."/>
            <person name="Smith C.A."/>
            <person name="Ahrendt S."/>
            <person name="Andreopoulos W."/>
            <person name="He G."/>
            <person name="Labutti K."/>
            <person name="Lipzen A."/>
            <person name="Ng V."/>
            <person name="Riley R."/>
            <person name="Sandor L."/>
            <person name="Barry K."/>
            <person name="Martinez A.T."/>
            <person name="Xiao Y."/>
            <person name="Gibbons J.G."/>
            <person name="Terashima K."/>
            <person name="Grigoriev I.V."/>
            <person name="Hibbett D.S."/>
        </authorList>
    </citation>
    <scope>NUCLEOTIDE SEQUENCE</scope>
    <source>
        <strain evidence="2">JLM2183</strain>
    </source>
</reference>
<accession>A0A9W9DWW6</accession>
<feature type="compositionally biased region" description="Basic and acidic residues" evidence="1">
    <location>
        <begin position="67"/>
        <end position="82"/>
    </location>
</feature>
<sequence>MTIFFSLTDAKGTTNSTHHIHTLRHDSPGHIEQRLSDDLAQEETYSSSSTNQLCNDIPSYNGGLNRDYNRERELPPRPESRMDFVSGSPSKPSANVPDDVEQETQARSHKRTPSATFRWTHDILKKIRLTGSTFTSSSDYEPPPFPNAPAAVEPSIAGTPTYNGSIADDCLNITSALTLMPSSSDSSSLSTSSSSYPALDNISISLSSSSDFDDSCEDTDEDSDPDLDSFKEIDISDGLTGEVGNAEYVATVKREQLSHVHTYSPVPASPSISQSAVSYTYPANRSHTQSILESFPTDDDDSDQSMGDYAPKLRTKYTCLPSPLSLFSPIIPPTFSQSDIIPHFPLQSVFQPQRHFYTDRGHSRHALHYRKWFWALREEDWARYTEWLEEYQSQQEAYAGMSTSPELIDSHEKQSSEEDGRCSPVVQGWQPEPGCSSVVQGWQPEPREDDQFKLFPSLFASARESVPNNCRQQTESSGSVLEDIVPSSLPPLTIHPRWGDLIKLKLATAYSSACTETWCMHTDRYLLVGMGLSLWTIRKVLWLSELNRIYAINRSREAREEGEGDKTFVGECNDLDSALISETYSTSDDNESLSEEDDDSEEGKVMYSSVVSLASLISTTASSDDSDATLVESDSDSESPTNAPSMSTLAPQAETHRSGRSVDFDKTCTSSCDDFAGEGEDFEEVDIGLDYGSLNVACTSNMSGSSKIATDSCFLESESLTLLRTLYLDTPIVSSTLVDTKGKCGPNTQNSPFGMASMTKRSWYEECELLLQLTGARDTMV</sequence>
<feature type="region of interest" description="Disordered" evidence="1">
    <location>
        <begin position="584"/>
        <end position="603"/>
    </location>
</feature>
<feature type="compositionally biased region" description="Acidic residues" evidence="1">
    <location>
        <begin position="588"/>
        <end position="601"/>
    </location>
</feature>
<feature type="region of interest" description="Disordered" evidence="1">
    <location>
        <begin position="41"/>
        <end position="115"/>
    </location>
</feature>
<evidence type="ECO:0000313" key="2">
    <source>
        <dbReference type="EMBL" id="KAJ4490238.1"/>
    </source>
</evidence>
<organism evidence="2 3">
    <name type="scientific">Lentinula aciculospora</name>
    <dbReference type="NCBI Taxonomy" id="153920"/>
    <lineage>
        <taxon>Eukaryota</taxon>
        <taxon>Fungi</taxon>
        <taxon>Dikarya</taxon>
        <taxon>Basidiomycota</taxon>
        <taxon>Agaricomycotina</taxon>
        <taxon>Agaricomycetes</taxon>
        <taxon>Agaricomycetidae</taxon>
        <taxon>Agaricales</taxon>
        <taxon>Marasmiineae</taxon>
        <taxon>Omphalotaceae</taxon>
        <taxon>Lentinula</taxon>
    </lineage>
</organism>
<feature type="region of interest" description="Disordered" evidence="1">
    <location>
        <begin position="624"/>
        <end position="662"/>
    </location>
</feature>
<comment type="caution">
    <text evidence="2">The sequence shown here is derived from an EMBL/GenBank/DDBJ whole genome shotgun (WGS) entry which is preliminary data.</text>
</comment>
<evidence type="ECO:0000313" key="3">
    <source>
        <dbReference type="Proteomes" id="UP001150266"/>
    </source>
</evidence>
<feature type="compositionally biased region" description="Polar residues" evidence="1">
    <location>
        <begin position="638"/>
        <end position="650"/>
    </location>
</feature>
<dbReference type="EMBL" id="JAOTPV010000001">
    <property type="protein sequence ID" value="KAJ4490238.1"/>
    <property type="molecule type" value="Genomic_DNA"/>
</dbReference>
<feature type="compositionally biased region" description="Acidic residues" evidence="1">
    <location>
        <begin position="211"/>
        <end position="227"/>
    </location>
</feature>
<evidence type="ECO:0000256" key="1">
    <source>
        <dbReference type="SAM" id="MobiDB-lite"/>
    </source>
</evidence>
<protein>
    <submittedName>
        <fullName evidence="2">Uncharacterized protein</fullName>
    </submittedName>
</protein>
<gene>
    <name evidence="2" type="ORF">J3R30DRAFT_3420181</name>
</gene>
<name>A0A9W9DWW6_9AGAR</name>
<proteinExistence type="predicted"/>
<keyword evidence="3" id="KW-1185">Reference proteome</keyword>
<feature type="region of interest" description="Disordered" evidence="1">
    <location>
        <begin position="208"/>
        <end position="229"/>
    </location>
</feature>
<dbReference type="OrthoDB" id="2921613at2759"/>